<feature type="domain" description="Helicase C-terminal" evidence="6">
    <location>
        <begin position="490"/>
        <end position="646"/>
    </location>
</feature>
<keyword evidence="4" id="KW-0067">ATP-binding</keyword>
<dbReference type="AlphaFoldDB" id="G4RPY5"/>
<evidence type="ECO:0000256" key="3">
    <source>
        <dbReference type="ARBA" id="ARBA00022806"/>
    </source>
</evidence>
<dbReference type="InterPro" id="IPR001650">
    <property type="entry name" value="Helicase_C-like"/>
</dbReference>
<dbReference type="CDD" id="cd17926">
    <property type="entry name" value="DEXHc_RE"/>
    <property type="match status" value="1"/>
</dbReference>
<dbReference type="InterPro" id="IPR027417">
    <property type="entry name" value="P-loop_NTPase"/>
</dbReference>
<sequence length="655" mass="73466">MALRLSVRFRVVINGVEVVREWSWDKILSVKEELKRMGFRWTGDGWVGRVRDPMQLYTLRTLLDLTDDELGRLQQTVQAPRGDVVMVVGEIPEKLRPYVVASYGASSVVSVSRFIRDFVSSDKTAIAQSQSYEDYVRRAAEEFRALLRGLDVRGDLKSAIDSAIEIALSSERLKSLYERRVAWRTVELGPTSAALNFASKELVDELRSFKLAYNIVGKNGEVKQTFIQLVKVSRDKEKIILKYPIFLRNKISEILKKYGYITKISDISYKKLSYRSSVRLLEFQRAALEAWIKSGYRGTVAVPTGGGKTFIGLGAMAETGEATLILAVTKELALQWIERVRKYLGVQAGLLGGGSHDVRDVTVAIYNSAVKYIDELMNRFGLVIFDEAHHVPAETFKEVALALDSPKRLALSATPKRDDGNELLIFEAVGPLVFRASYREMIEAGLVVPIEHYRVYVRLTPEEESEYKSAERSTDNAIVLRNIAAQASAKIQAAIDIIKREVSLGHKVIVFTQFLEQARAIYQRLTEHQIRAELITSEERDRDAAFARFASGLVRVVVTTTVLDEGVDVPDADVAVVVSGSGSKRQMIQRVGRIVRASQGKSVGRVYELVARGTIEEALSESRHVDDIVEESVCKRLSESALREFLSKTSLLEYK</sequence>
<dbReference type="EMBL" id="FN869859">
    <property type="protein sequence ID" value="CCC81630.1"/>
    <property type="molecule type" value="Genomic_DNA"/>
</dbReference>
<organism evidence="7 8">
    <name type="scientific">Thermoproteus tenax (strain ATCC 35583 / DSM 2078 / JCM 9277 / NBRC 100435 / Kra 1)</name>
    <dbReference type="NCBI Taxonomy" id="768679"/>
    <lineage>
        <taxon>Archaea</taxon>
        <taxon>Thermoproteota</taxon>
        <taxon>Thermoprotei</taxon>
        <taxon>Thermoproteales</taxon>
        <taxon>Thermoproteaceae</taxon>
        <taxon>Thermoproteus</taxon>
    </lineage>
</organism>
<keyword evidence="3 7" id="KW-0347">Helicase</keyword>
<dbReference type="KEGG" id="ttn:TTX_0981"/>
<dbReference type="SMART" id="SM00487">
    <property type="entry name" value="DEXDc"/>
    <property type="match status" value="1"/>
</dbReference>
<evidence type="ECO:0000259" key="6">
    <source>
        <dbReference type="PROSITE" id="PS51194"/>
    </source>
</evidence>
<dbReference type="PANTHER" id="PTHR11274">
    <property type="entry name" value="RAD25/XP-B DNA REPAIR HELICASE"/>
    <property type="match status" value="1"/>
</dbReference>
<keyword evidence="8" id="KW-1185">Reference proteome</keyword>
<name>G4RPY5_THETK</name>
<evidence type="ECO:0000256" key="2">
    <source>
        <dbReference type="ARBA" id="ARBA00022801"/>
    </source>
</evidence>
<dbReference type="Pfam" id="PF00271">
    <property type="entry name" value="Helicase_C"/>
    <property type="match status" value="1"/>
</dbReference>
<keyword evidence="1" id="KW-0547">Nucleotide-binding</keyword>
<gene>
    <name evidence="7" type="ordered locus">TTX_0981</name>
</gene>
<dbReference type="SUPFAM" id="SSF52540">
    <property type="entry name" value="P-loop containing nucleoside triphosphate hydrolases"/>
    <property type="match status" value="1"/>
</dbReference>
<evidence type="ECO:0000313" key="8">
    <source>
        <dbReference type="Proteomes" id="UP000002654"/>
    </source>
</evidence>
<dbReference type="PROSITE" id="PS51192">
    <property type="entry name" value="HELICASE_ATP_BIND_1"/>
    <property type="match status" value="1"/>
</dbReference>
<dbReference type="eggNOG" id="arCOG00876">
    <property type="taxonomic scope" value="Archaea"/>
</dbReference>
<dbReference type="STRING" id="768679.TTX_0981"/>
<proteinExistence type="predicted"/>
<dbReference type="InterPro" id="IPR050615">
    <property type="entry name" value="ATP-dep_DNA_Helicase"/>
</dbReference>
<dbReference type="GO" id="GO:0140097">
    <property type="term" value="F:catalytic activity, acting on DNA"/>
    <property type="evidence" value="ECO:0007669"/>
    <property type="project" value="UniProtKB-ARBA"/>
</dbReference>
<dbReference type="InterPro" id="IPR014001">
    <property type="entry name" value="Helicase_ATP-bd"/>
</dbReference>
<reference evidence="7 8" key="1">
    <citation type="journal article" date="2011" name="PLoS ONE">
        <title>The complete genome sequence of Thermoproteus tenax: a physiologically versatile member of the Crenarchaeota.</title>
        <authorList>
            <person name="Siebers B."/>
            <person name="Zaparty M."/>
            <person name="Raddatz G."/>
            <person name="Tjaden B."/>
            <person name="Albers S.V."/>
            <person name="Bell S.D."/>
            <person name="Blombach F."/>
            <person name="Kletzin A."/>
            <person name="Kyrpides N."/>
            <person name="Lanz C."/>
            <person name="Plagens A."/>
            <person name="Rampp M."/>
            <person name="Rosinus A."/>
            <person name="von Jan M."/>
            <person name="Makarova K.S."/>
            <person name="Klenk H.P."/>
            <person name="Schuster S.C."/>
            <person name="Hensel R."/>
        </authorList>
    </citation>
    <scope>NUCLEOTIDE SEQUENCE [LARGE SCALE GENOMIC DNA]</scope>
    <source>
        <strain evidence="8">ATCC 35583 / DSM 2078 / JCM 9277 / NBRC 100435 / Kra 1</strain>
    </source>
</reference>
<dbReference type="GO" id="GO:0016787">
    <property type="term" value="F:hydrolase activity"/>
    <property type="evidence" value="ECO:0007669"/>
    <property type="project" value="UniProtKB-KW"/>
</dbReference>
<dbReference type="Gene3D" id="3.40.50.300">
    <property type="entry name" value="P-loop containing nucleotide triphosphate hydrolases"/>
    <property type="match status" value="2"/>
</dbReference>
<evidence type="ECO:0000256" key="1">
    <source>
        <dbReference type="ARBA" id="ARBA00022741"/>
    </source>
</evidence>
<dbReference type="GO" id="GO:0003677">
    <property type="term" value="F:DNA binding"/>
    <property type="evidence" value="ECO:0007669"/>
    <property type="project" value="InterPro"/>
</dbReference>
<evidence type="ECO:0000313" key="7">
    <source>
        <dbReference type="EMBL" id="CCC81630.1"/>
    </source>
</evidence>
<evidence type="ECO:0000256" key="4">
    <source>
        <dbReference type="ARBA" id="ARBA00022840"/>
    </source>
</evidence>
<keyword evidence="2" id="KW-0378">Hydrolase</keyword>
<dbReference type="InterPro" id="IPR006935">
    <property type="entry name" value="Helicase/UvrB_N"/>
</dbReference>
<evidence type="ECO:0000259" key="5">
    <source>
        <dbReference type="PROSITE" id="PS51192"/>
    </source>
</evidence>
<dbReference type="PATRIC" id="fig|768679.9.peg.991"/>
<dbReference type="PANTHER" id="PTHR11274:SF12">
    <property type="entry name" value="HELICASE, POSSIBLE DNA REPAIR RAD25"/>
    <property type="match status" value="1"/>
</dbReference>
<protein>
    <submittedName>
        <fullName evidence="7">XPB/Rad25-related helicase</fullName>
    </submittedName>
</protein>
<dbReference type="Proteomes" id="UP000002654">
    <property type="component" value="Chromosome"/>
</dbReference>
<feature type="domain" description="Helicase ATP-binding" evidence="5">
    <location>
        <begin position="289"/>
        <end position="433"/>
    </location>
</feature>
<dbReference type="PaxDb" id="768679-TTX_0981"/>
<dbReference type="Pfam" id="PF04851">
    <property type="entry name" value="ResIII"/>
    <property type="match status" value="1"/>
</dbReference>
<accession>G4RPY5</accession>
<dbReference type="PROSITE" id="PS51194">
    <property type="entry name" value="HELICASE_CTER"/>
    <property type="match status" value="1"/>
</dbReference>
<dbReference type="HOGENOM" id="CLU_421288_0_0_2"/>
<dbReference type="SMART" id="SM00490">
    <property type="entry name" value="HELICc"/>
    <property type="match status" value="1"/>
</dbReference>
<dbReference type="GO" id="GO:0005524">
    <property type="term" value="F:ATP binding"/>
    <property type="evidence" value="ECO:0007669"/>
    <property type="project" value="UniProtKB-KW"/>
</dbReference>
<dbReference type="GO" id="GO:0004386">
    <property type="term" value="F:helicase activity"/>
    <property type="evidence" value="ECO:0007669"/>
    <property type="project" value="UniProtKB-KW"/>
</dbReference>